<dbReference type="PANTHER" id="PTHR32507">
    <property type="entry name" value="NA(+)/H(+) ANTIPORTER 1"/>
    <property type="match status" value="1"/>
</dbReference>
<feature type="transmembrane region" description="Helical" evidence="12">
    <location>
        <begin position="94"/>
        <end position="114"/>
    </location>
</feature>
<dbReference type="GO" id="GO:0005886">
    <property type="term" value="C:plasma membrane"/>
    <property type="evidence" value="ECO:0007669"/>
    <property type="project" value="UniProtKB-SubCell"/>
</dbReference>
<feature type="transmembrane region" description="Helical" evidence="12">
    <location>
        <begin position="274"/>
        <end position="295"/>
    </location>
</feature>
<dbReference type="PANTHER" id="PTHR32507:SF0">
    <property type="entry name" value="NA(+)_H(+) ANTIPORTER 2-RELATED"/>
    <property type="match status" value="1"/>
</dbReference>
<keyword evidence="10" id="KW-0406">Ion transport</keyword>
<feature type="transmembrane region" description="Helical" evidence="12">
    <location>
        <begin position="221"/>
        <end position="239"/>
    </location>
</feature>
<evidence type="ECO:0000313" key="15">
    <source>
        <dbReference type="EMBL" id="AKB81300.1"/>
    </source>
</evidence>
<evidence type="ECO:0000259" key="14">
    <source>
        <dbReference type="PROSITE" id="PS51202"/>
    </source>
</evidence>
<keyword evidence="11 12" id="KW-0472">Membrane</keyword>
<accession>A0A0E3WXD7</accession>
<feature type="transmembrane region" description="Helical" evidence="12">
    <location>
        <begin position="245"/>
        <end position="262"/>
    </location>
</feature>
<keyword evidence="8 12" id="KW-1133">Transmembrane helix</keyword>
<gene>
    <name evidence="15" type="ORF">MSBR3_0722</name>
</gene>
<evidence type="ECO:0000259" key="13">
    <source>
        <dbReference type="PROSITE" id="PS51201"/>
    </source>
</evidence>
<evidence type="ECO:0000256" key="11">
    <source>
        <dbReference type="ARBA" id="ARBA00023136"/>
    </source>
</evidence>
<comment type="function">
    <text evidence="1">Part of a potassium transport system.</text>
</comment>
<feature type="transmembrane region" description="Helical" evidence="12">
    <location>
        <begin position="152"/>
        <end position="176"/>
    </location>
</feature>
<feature type="transmembrane region" description="Helical" evidence="12">
    <location>
        <begin position="120"/>
        <end position="140"/>
    </location>
</feature>
<feature type="transmembrane region" description="Helical" evidence="12">
    <location>
        <begin position="30"/>
        <end position="48"/>
    </location>
</feature>
<dbReference type="Pfam" id="PF02254">
    <property type="entry name" value="TrkA_N"/>
    <property type="match status" value="1"/>
</dbReference>
<keyword evidence="9" id="KW-0520">NAD</keyword>
<dbReference type="InterPro" id="IPR006037">
    <property type="entry name" value="RCK_C"/>
</dbReference>
<keyword evidence="16" id="KW-1185">Reference proteome</keyword>
<dbReference type="InterPro" id="IPR036721">
    <property type="entry name" value="RCK_C_sf"/>
</dbReference>
<feature type="transmembrane region" description="Helical" evidence="12">
    <location>
        <begin position="54"/>
        <end position="73"/>
    </location>
</feature>
<dbReference type="Gene3D" id="3.40.50.720">
    <property type="entry name" value="NAD(P)-binding Rossmann-like Domain"/>
    <property type="match status" value="1"/>
</dbReference>
<dbReference type="GO" id="GO:0015079">
    <property type="term" value="F:potassium ion transmembrane transporter activity"/>
    <property type="evidence" value="ECO:0007669"/>
    <property type="project" value="InterPro"/>
</dbReference>
<dbReference type="PROSITE" id="PS51202">
    <property type="entry name" value="RCK_C"/>
    <property type="match status" value="1"/>
</dbReference>
<keyword evidence="6 12" id="KW-0812">Transmembrane</keyword>
<dbReference type="KEGG" id="mbak:MSBR3_0722"/>
<dbReference type="InterPro" id="IPR006036">
    <property type="entry name" value="K_uptake_TrkA"/>
</dbReference>
<evidence type="ECO:0000313" key="16">
    <source>
        <dbReference type="Proteomes" id="UP000033066"/>
    </source>
</evidence>
<evidence type="ECO:0000256" key="9">
    <source>
        <dbReference type="ARBA" id="ARBA00023027"/>
    </source>
</evidence>
<evidence type="ECO:0000256" key="12">
    <source>
        <dbReference type="SAM" id="Phobius"/>
    </source>
</evidence>
<feature type="transmembrane region" description="Helical" evidence="12">
    <location>
        <begin position="301"/>
        <end position="320"/>
    </location>
</feature>
<evidence type="ECO:0000256" key="6">
    <source>
        <dbReference type="ARBA" id="ARBA00022692"/>
    </source>
</evidence>
<dbReference type="PATRIC" id="fig|1434107.4.peg.962"/>
<evidence type="ECO:0000256" key="8">
    <source>
        <dbReference type="ARBA" id="ARBA00022989"/>
    </source>
</evidence>
<comment type="subcellular location">
    <subcellularLocation>
        <location evidence="2">Cell membrane</location>
        <topology evidence="2">Multi-pass membrane protein</topology>
    </subcellularLocation>
</comment>
<evidence type="ECO:0000256" key="10">
    <source>
        <dbReference type="ARBA" id="ARBA00023065"/>
    </source>
</evidence>
<evidence type="ECO:0000256" key="7">
    <source>
        <dbReference type="ARBA" id="ARBA00022958"/>
    </source>
</evidence>
<dbReference type="Gene3D" id="3.30.70.1450">
    <property type="entry name" value="Regulator of K+ conductance, C-terminal domain"/>
    <property type="match status" value="1"/>
</dbReference>
<dbReference type="SUPFAM" id="SSF51735">
    <property type="entry name" value="NAD(P)-binding Rossmann-fold domains"/>
    <property type="match status" value="1"/>
</dbReference>
<feature type="transmembrane region" description="Helical" evidence="12">
    <location>
        <begin position="6"/>
        <end position="23"/>
    </location>
</feature>
<keyword evidence="5" id="KW-0633">Potassium transport</keyword>
<dbReference type="Pfam" id="PF00999">
    <property type="entry name" value="Na_H_Exchanger"/>
    <property type="match status" value="1"/>
</dbReference>
<feature type="transmembrane region" description="Helical" evidence="12">
    <location>
        <begin position="182"/>
        <end position="209"/>
    </location>
</feature>
<dbReference type="EMBL" id="CP009517">
    <property type="protein sequence ID" value="AKB81300.1"/>
    <property type="molecule type" value="Genomic_DNA"/>
</dbReference>
<dbReference type="InterPro" id="IPR036291">
    <property type="entry name" value="NAD(P)-bd_dom_sf"/>
</dbReference>
<evidence type="ECO:0000256" key="5">
    <source>
        <dbReference type="ARBA" id="ARBA00022538"/>
    </source>
</evidence>
<dbReference type="Proteomes" id="UP000033066">
    <property type="component" value="Chromosome"/>
</dbReference>
<dbReference type="Pfam" id="PF02080">
    <property type="entry name" value="TrkA_C"/>
    <property type="match status" value="1"/>
</dbReference>
<dbReference type="Gene3D" id="6.10.140.1330">
    <property type="match status" value="1"/>
</dbReference>
<keyword evidence="4" id="KW-0050">Antiport</keyword>
<feature type="domain" description="RCK N-terminal" evidence="13">
    <location>
        <begin position="396"/>
        <end position="523"/>
    </location>
</feature>
<organism evidence="15 16">
    <name type="scientific">Methanosarcina barkeri 3</name>
    <dbReference type="NCBI Taxonomy" id="1434107"/>
    <lineage>
        <taxon>Archaea</taxon>
        <taxon>Methanobacteriati</taxon>
        <taxon>Methanobacteriota</taxon>
        <taxon>Stenosarchaea group</taxon>
        <taxon>Methanomicrobia</taxon>
        <taxon>Methanosarcinales</taxon>
        <taxon>Methanosarcinaceae</taxon>
        <taxon>Methanosarcina</taxon>
    </lineage>
</organism>
<dbReference type="PROSITE" id="PS51201">
    <property type="entry name" value="RCK_N"/>
    <property type="match status" value="1"/>
</dbReference>
<sequence length="612" mass="67055">MIDPIFLMEIVIALLVLSLLAQTFSHHFQVPVIIFLLIEGVIVGPEILNLLNPVLYMDVLSAIVAICVSVIVFDGGLQVDLKQLRGVQESVLKLSTIGVLITFFGITTLTYFLINVPLQIAALFGALVTATGPSVVGPIIRNLHVSHKVGKILELESVLNDAVSVILTAVVFEFIAAEISRIGAVVFILQRLGIGLLIGVLSGFALHWFFTTLTSISRRTARLITLISIFACYVLSEIMGNESGILALAVFGVIMGTLEFPYKEMIKEFNCDLVTLMISLIFVLLAAMIKFWYIMDIGIKGILLVILIALLVRPMSVFITMWSSKLRTNEKLFISFMGPRGVVPASIATYFAIKLDEMKVPGGQTIVGLVFLTVIVTVFLTGGMSKRVAQMLEVIPMGILIIGGGKVGRILAERFDKRGENVTVIDISEEECNKCMELGIRTIQGNATDVNTLKKAGIKNTKYAVVTTKKDDTNLLFCQIAKARFGFKGDQLVARVNNMENLNAFWDLGILAMSPTMTTAVVMDSMIGRNHLFSLCEVGGEGNVMEIKVTNPKVVGKAIREINFPEKSLMVMVRRGNESIIAHNSLKLEYNDIVTVIGEQGTKKSVSDILYR</sequence>
<evidence type="ECO:0000256" key="3">
    <source>
        <dbReference type="ARBA" id="ARBA00022448"/>
    </source>
</evidence>
<evidence type="ECO:0000256" key="2">
    <source>
        <dbReference type="ARBA" id="ARBA00004651"/>
    </source>
</evidence>
<dbReference type="PRINTS" id="PR00335">
    <property type="entry name" value="KUPTAKETRKA"/>
</dbReference>
<keyword evidence="3" id="KW-0813">Transport</keyword>
<evidence type="ECO:0000256" key="4">
    <source>
        <dbReference type="ARBA" id="ARBA00022449"/>
    </source>
</evidence>
<dbReference type="AlphaFoldDB" id="A0A0E3WXD7"/>
<evidence type="ECO:0000256" key="1">
    <source>
        <dbReference type="ARBA" id="ARBA00003660"/>
    </source>
</evidence>
<feature type="transmembrane region" description="Helical" evidence="12">
    <location>
        <begin position="365"/>
        <end position="382"/>
    </location>
</feature>
<dbReference type="GO" id="GO:0015297">
    <property type="term" value="F:antiporter activity"/>
    <property type="evidence" value="ECO:0007669"/>
    <property type="project" value="UniProtKB-KW"/>
</dbReference>
<feature type="domain" description="RCK C-terminal" evidence="14">
    <location>
        <begin position="530"/>
        <end position="612"/>
    </location>
</feature>
<dbReference type="HOGENOM" id="CLU_005912_10_1_2"/>
<dbReference type="InterPro" id="IPR006153">
    <property type="entry name" value="Cation/H_exchanger_TM"/>
</dbReference>
<proteinExistence type="predicted"/>
<name>A0A0E3WXD7_METBA</name>
<reference evidence="15" key="1">
    <citation type="submission" date="2014-07" db="EMBL/GenBank/DDBJ databases">
        <title>Methanogenic archaea and the global carbon cycle.</title>
        <authorList>
            <person name="Henriksen J.R."/>
            <person name="Luke J."/>
            <person name="Reinhart S."/>
            <person name="Benedict M.N."/>
            <person name="Youngblut N.D."/>
            <person name="Metcalf M.E."/>
            <person name="Whitaker R.J."/>
            <person name="Metcalf W.W."/>
        </authorList>
    </citation>
    <scope>NUCLEOTIDE SEQUENCE [LARGE SCALE GENOMIC DNA]</scope>
    <source>
        <strain evidence="15">3</strain>
    </source>
</reference>
<dbReference type="OrthoDB" id="11709at2157"/>
<dbReference type="SUPFAM" id="SSF116726">
    <property type="entry name" value="TrkA C-terminal domain-like"/>
    <property type="match status" value="1"/>
</dbReference>
<dbReference type="GO" id="GO:1902600">
    <property type="term" value="P:proton transmembrane transport"/>
    <property type="evidence" value="ECO:0007669"/>
    <property type="project" value="InterPro"/>
</dbReference>
<dbReference type="STRING" id="1434107.MSBR3_0722"/>
<dbReference type="GeneID" id="24788210"/>
<dbReference type="InterPro" id="IPR003148">
    <property type="entry name" value="RCK_N"/>
</dbReference>
<protein>
    <submittedName>
        <fullName evidence="15">Trk system potassium uptake protein TrkA</fullName>
    </submittedName>
</protein>
<dbReference type="RefSeq" id="WP_048106596.1">
    <property type="nucleotide sequence ID" value="NZ_CP009517.1"/>
</dbReference>
<keyword evidence="7" id="KW-0630">Potassium</keyword>